<feature type="compositionally biased region" description="Low complexity" evidence="1">
    <location>
        <begin position="124"/>
        <end position="135"/>
    </location>
</feature>
<feature type="region of interest" description="Disordered" evidence="1">
    <location>
        <begin position="15"/>
        <end position="135"/>
    </location>
</feature>
<evidence type="ECO:0000313" key="3">
    <source>
        <dbReference type="Proteomes" id="UP001556367"/>
    </source>
</evidence>
<accession>A0ABR3JQR4</accession>
<feature type="compositionally biased region" description="Polar residues" evidence="1">
    <location>
        <begin position="97"/>
        <end position="113"/>
    </location>
</feature>
<gene>
    <name evidence="2" type="ORF">HGRIS_001283</name>
</gene>
<proteinExistence type="predicted"/>
<comment type="caution">
    <text evidence="2">The sequence shown here is derived from an EMBL/GenBank/DDBJ whole genome shotgun (WGS) entry which is preliminary data.</text>
</comment>
<keyword evidence="3" id="KW-1185">Reference proteome</keyword>
<dbReference type="Proteomes" id="UP001556367">
    <property type="component" value="Unassembled WGS sequence"/>
</dbReference>
<organism evidence="2 3">
    <name type="scientific">Hohenbuehelia grisea</name>
    <dbReference type="NCBI Taxonomy" id="104357"/>
    <lineage>
        <taxon>Eukaryota</taxon>
        <taxon>Fungi</taxon>
        <taxon>Dikarya</taxon>
        <taxon>Basidiomycota</taxon>
        <taxon>Agaricomycotina</taxon>
        <taxon>Agaricomycetes</taxon>
        <taxon>Agaricomycetidae</taxon>
        <taxon>Agaricales</taxon>
        <taxon>Pleurotineae</taxon>
        <taxon>Pleurotaceae</taxon>
        <taxon>Hohenbuehelia</taxon>
    </lineage>
</organism>
<evidence type="ECO:0000313" key="2">
    <source>
        <dbReference type="EMBL" id="KAL0957490.1"/>
    </source>
</evidence>
<evidence type="ECO:0000256" key="1">
    <source>
        <dbReference type="SAM" id="MobiDB-lite"/>
    </source>
</evidence>
<protein>
    <submittedName>
        <fullName evidence="2">Uncharacterized protein</fullName>
    </submittedName>
</protein>
<feature type="compositionally biased region" description="Low complexity" evidence="1">
    <location>
        <begin position="82"/>
        <end position="96"/>
    </location>
</feature>
<feature type="compositionally biased region" description="Polar residues" evidence="1">
    <location>
        <begin position="24"/>
        <end position="58"/>
    </location>
</feature>
<reference evidence="3" key="1">
    <citation type="submission" date="2024-06" db="EMBL/GenBank/DDBJ databases">
        <title>Multi-omics analyses provide insights into the biosynthesis of the anticancer antibiotic pleurotin in Hohenbuehelia grisea.</title>
        <authorList>
            <person name="Weaver J.A."/>
            <person name="Alberti F."/>
        </authorList>
    </citation>
    <scope>NUCLEOTIDE SEQUENCE [LARGE SCALE GENOMIC DNA]</scope>
    <source>
        <strain evidence="3">T-177</strain>
    </source>
</reference>
<name>A0ABR3JQR4_9AGAR</name>
<sequence>MCASSRRALRRVQELALDADDFRSSLSAGTASTSNKRAAPPSTRQQDPPASNTSQNKGVFSLKANLPSVKQEPCEFGITRRSSASSTGDASDDSLSVYSAGSAPSRSFNSPNVPYSPLAPPPETLLAPAESVYKI</sequence>
<dbReference type="EMBL" id="JASNQZ010000005">
    <property type="protein sequence ID" value="KAL0957490.1"/>
    <property type="molecule type" value="Genomic_DNA"/>
</dbReference>